<dbReference type="Proteomes" id="UP000617041">
    <property type="component" value="Unassembled WGS sequence"/>
</dbReference>
<dbReference type="EMBL" id="JAEDAO010000001">
    <property type="protein sequence ID" value="MBK0392900.1"/>
    <property type="molecule type" value="Genomic_DNA"/>
</dbReference>
<dbReference type="PROSITE" id="PS51257">
    <property type="entry name" value="PROKAR_LIPOPROTEIN"/>
    <property type="match status" value="1"/>
</dbReference>
<dbReference type="RefSeq" id="WP_200787808.1">
    <property type="nucleotide sequence ID" value="NZ_JAEDAO010000001.1"/>
</dbReference>
<evidence type="ECO:0000256" key="1">
    <source>
        <dbReference type="SAM" id="MobiDB-lite"/>
    </source>
</evidence>
<organism evidence="3 4">
    <name type="scientific">Ramlibacter algicola</name>
    <dbReference type="NCBI Taxonomy" id="2795217"/>
    <lineage>
        <taxon>Bacteria</taxon>
        <taxon>Pseudomonadati</taxon>
        <taxon>Pseudomonadota</taxon>
        <taxon>Betaproteobacteria</taxon>
        <taxon>Burkholderiales</taxon>
        <taxon>Comamonadaceae</taxon>
        <taxon>Ramlibacter</taxon>
    </lineage>
</organism>
<dbReference type="AlphaFoldDB" id="A0A934PYI9"/>
<feature type="chain" id="PRO_5037012991" description="DUF4124 domain-containing protein" evidence="2">
    <location>
        <begin position="22"/>
        <end position="165"/>
    </location>
</feature>
<sequence>MRGIHVVLAAFAALACGQAMACYTVYDRDNRIIYNDVQPPVDMSMPLHEALAKRFPAGSAMVFNDSRDCPSEARLQVRARNGKSPLITDQKTAEELKLPHKPLGNGLAVVSERPDDMRPGFVLAESGLPAESDTRSMGAGPARKVEGSVPAKVVPQRAQPPQQRR</sequence>
<feature type="region of interest" description="Disordered" evidence="1">
    <location>
        <begin position="120"/>
        <end position="165"/>
    </location>
</feature>
<accession>A0A934PYI9</accession>
<evidence type="ECO:0000313" key="4">
    <source>
        <dbReference type="Proteomes" id="UP000617041"/>
    </source>
</evidence>
<protein>
    <recommendedName>
        <fullName evidence="5">DUF4124 domain-containing protein</fullName>
    </recommendedName>
</protein>
<feature type="signal peptide" evidence="2">
    <location>
        <begin position="1"/>
        <end position="21"/>
    </location>
</feature>
<reference evidence="3" key="1">
    <citation type="submission" date="2020-12" db="EMBL/GenBank/DDBJ databases">
        <title>Ramlibacter sp. nov., isolated from a freshwater alga, Cryptomonas.</title>
        <authorList>
            <person name="Kim H.M."/>
            <person name="Jeon C.O."/>
        </authorList>
    </citation>
    <scope>NUCLEOTIDE SEQUENCE</scope>
    <source>
        <strain evidence="3">CrO1</strain>
    </source>
</reference>
<keyword evidence="2" id="KW-0732">Signal</keyword>
<comment type="caution">
    <text evidence="3">The sequence shown here is derived from an EMBL/GenBank/DDBJ whole genome shotgun (WGS) entry which is preliminary data.</text>
</comment>
<gene>
    <name evidence="3" type="ORF">I8E28_09870</name>
</gene>
<name>A0A934PYI9_9BURK</name>
<feature type="compositionally biased region" description="Low complexity" evidence="1">
    <location>
        <begin position="149"/>
        <end position="165"/>
    </location>
</feature>
<keyword evidence="4" id="KW-1185">Reference proteome</keyword>
<evidence type="ECO:0008006" key="5">
    <source>
        <dbReference type="Google" id="ProtNLM"/>
    </source>
</evidence>
<evidence type="ECO:0000256" key="2">
    <source>
        <dbReference type="SAM" id="SignalP"/>
    </source>
</evidence>
<proteinExistence type="predicted"/>
<evidence type="ECO:0000313" key="3">
    <source>
        <dbReference type="EMBL" id="MBK0392900.1"/>
    </source>
</evidence>